<dbReference type="OrthoDB" id="954626at2"/>
<dbReference type="STRING" id="402596.SAMN04489844_0444"/>
<feature type="compositionally biased region" description="Low complexity" evidence="1">
    <location>
        <begin position="504"/>
        <end position="521"/>
    </location>
</feature>
<dbReference type="GO" id="GO:0008237">
    <property type="term" value="F:metallopeptidase activity"/>
    <property type="evidence" value="ECO:0007669"/>
    <property type="project" value="InterPro"/>
</dbReference>
<reference evidence="5" key="1">
    <citation type="submission" date="2016-10" db="EMBL/GenBank/DDBJ databases">
        <authorList>
            <person name="Varghese N."/>
            <person name="Submissions S."/>
        </authorList>
    </citation>
    <scope>NUCLEOTIDE SEQUENCE [LARGE SCALE GENOMIC DNA]</scope>
    <source>
        <strain evidence="5">DSM 22017</strain>
    </source>
</reference>
<dbReference type="Pfam" id="PF16640">
    <property type="entry name" value="Big_3_5"/>
    <property type="match status" value="1"/>
</dbReference>
<sequence>MRRSVGSRIGATSALSLLLAAGALATVPGTVQASGSSVGTASDVDLPRPARGASAVRLLGDQVDEAAALNGMTGPELDELLTTDRTAWLDLAGRVFFKENGFSAPATGPVEAVAPLDQTFALHSKADSARTIFLDFDGGTASGTSWHATNASVPTTQPGWDPSGNGAAFDDLEKAKIQAVWAAVAEDYAPFDVDVTTQDPGPSAIHRSSPADTTYGSHVLITPSTGAQSAICRGGCGGVAYLRAFGQTQAPGGDGYGYYQPAWVFPQSLSNSSKAIAEAASHEVGHNLGLDHDGSSTGNPDYDAGHGAWAPIMGVGYYKAISQWSKGDYNGANEHQDDVAIITSVVGLRTDEAPPTIVGAPALPGSTAYIAARADVDTYALGTCSGPVTVDAEPLAAATNLDIGLSLLDATGQVVASADPPSAQVSDTTASGMDASLSRTLASGQYYVAVDGVGNGTWTTGYDDYGSLGAYTLSRTGSCDGVAPVTWTPTPTPTPTPTTPPATTPTTPTVPTTPPGSTSSSPPAPATLRVKAPATARAGSRPRVVVTVDRGSVAATGTVVVTAGKKSWTLALSSGTAKVRLPRVKAGRLRISVRYSGDATTLPATSTWVIKVKR</sequence>
<dbReference type="AlphaFoldDB" id="A0A1H4K5M1"/>
<evidence type="ECO:0000313" key="4">
    <source>
        <dbReference type="EMBL" id="SEB53677.1"/>
    </source>
</evidence>
<gene>
    <name evidence="4" type="ORF">SAMN04489844_0444</name>
</gene>
<keyword evidence="2" id="KW-0732">Signal</keyword>
<evidence type="ECO:0000259" key="3">
    <source>
        <dbReference type="Pfam" id="PF16640"/>
    </source>
</evidence>
<name>A0A1H4K5M1_9ACTN</name>
<proteinExistence type="predicted"/>
<keyword evidence="5" id="KW-1185">Reference proteome</keyword>
<evidence type="ECO:0000256" key="2">
    <source>
        <dbReference type="SAM" id="SignalP"/>
    </source>
</evidence>
<feature type="compositionally biased region" description="Pro residues" evidence="1">
    <location>
        <begin position="490"/>
        <end position="503"/>
    </location>
</feature>
<dbReference type="InterPro" id="IPR032109">
    <property type="entry name" value="Big_3_5"/>
</dbReference>
<accession>A0A1H4K5M1</accession>
<feature type="chain" id="PRO_5039025137" evidence="2">
    <location>
        <begin position="26"/>
        <end position="614"/>
    </location>
</feature>
<dbReference type="RefSeq" id="WP_090967657.1">
    <property type="nucleotide sequence ID" value="NZ_FNRT01000002.1"/>
</dbReference>
<evidence type="ECO:0000256" key="1">
    <source>
        <dbReference type="SAM" id="MobiDB-lite"/>
    </source>
</evidence>
<organism evidence="4 5">
    <name type="scientific">Nocardioides exalbidus</name>
    <dbReference type="NCBI Taxonomy" id="402596"/>
    <lineage>
        <taxon>Bacteria</taxon>
        <taxon>Bacillati</taxon>
        <taxon>Actinomycetota</taxon>
        <taxon>Actinomycetes</taxon>
        <taxon>Propionibacteriales</taxon>
        <taxon>Nocardioidaceae</taxon>
        <taxon>Nocardioides</taxon>
    </lineage>
</organism>
<dbReference type="Proteomes" id="UP000198742">
    <property type="component" value="Unassembled WGS sequence"/>
</dbReference>
<evidence type="ECO:0000313" key="5">
    <source>
        <dbReference type="Proteomes" id="UP000198742"/>
    </source>
</evidence>
<feature type="region of interest" description="Disordered" evidence="1">
    <location>
        <begin position="486"/>
        <end position="527"/>
    </location>
</feature>
<dbReference type="SUPFAM" id="SSF55486">
    <property type="entry name" value="Metalloproteases ('zincins'), catalytic domain"/>
    <property type="match status" value="1"/>
</dbReference>
<feature type="domain" description="Bacterial Ig-like" evidence="3">
    <location>
        <begin position="532"/>
        <end position="608"/>
    </location>
</feature>
<feature type="signal peptide" evidence="2">
    <location>
        <begin position="1"/>
        <end position="25"/>
    </location>
</feature>
<protein>
    <submittedName>
        <fullName evidence="4">Ig-like domain (Group 3)</fullName>
    </submittedName>
</protein>
<dbReference type="EMBL" id="FNRT01000002">
    <property type="protein sequence ID" value="SEB53677.1"/>
    <property type="molecule type" value="Genomic_DNA"/>
</dbReference>
<dbReference type="Gene3D" id="3.40.390.10">
    <property type="entry name" value="Collagenase (Catalytic Domain)"/>
    <property type="match status" value="1"/>
</dbReference>
<dbReference type="InterPro" id="IPR024079">
    <property type="entry name" value="MetalloPept_cat_dom_sf"/>
</dbReference>
<dbReference type="Gene3D" id="2.60.120.380">
    <property type="match status" value="1"/>
</dbReference>